<reference evidence="2 3" key="1">
    <citation type="submission" date="2016-03" db="EMBL/GenBank/DDBJ databases">
        <title>Choanephora cucurbitarum.</title>
        <authorList>
            <person name="Min B."/>
            <person name="Park H."/>
            <person name="Park J.-H."/>
            <person name="Shin H.-D."/>
            <person name="Choi I.-G."/>
        </authorList>
    </citation>
    <scope>NUCLEOTIDE SEQUENCE [LARGE SCALE GENOMIC DNA]</scope>
    <source>
        <strain evidence="2 3">KUS-F28377</strain>
    </source>
</reference>
<name>A0A1C7MU30_9FUNG</name>
<sequence>MNTKLAIPSTTDEEACDKFVRGLTLKSMRARIWQYEADTLKDAVRAALSFDSAQQEEDFVRTTSMVKPKVKDDPMDLDALDSRRGRFGNGGNSGYNQGNFGSRRSGNSSVNVVEDQEVQPQETDNNIPENKNLIDLDPYSSTCSLDNNSFPVLSPIVCPKDMPTELLPIVYPSQETDELKYLSELNSIATSLPLYSGSFIDKAIRILIDSGASENYVSPHVMEHVEQDQ</sequence>
<proteinExistence type="predicted"/>
<keyword evidence="3" id="KW-1185">Reference proteome</keyword>
<dbReference type="AlphaFoldDB" id="A0A1C7MU30"/>
<protein>
    <submittedName>
        <fullName evidence="2">Uncharacterized protein</fullName>
    </submittedName>
</protein>
<accession>A0A1C7MU30</accession>
<gene>
    <name evidence="2" type="ORF">A0J61_11600</name>
</gene>
<feature type="compositionally biased region" description="Low complexity" evidence="1">
    <location>
        <begin position="94"/>
        <end position="110"/>
    </location>
</feature>
<evidence type="ECO:0000313" key="3">
    <source>
        <dbReference type="Proteomes" id="UP000093000"/>
    </source>
</evidence>
<dbReference type="Proteomes" id="UP000093000">
    <property type="component" value="Unassembled WGS sequence"/>
</dbReference>
<feature type="region of interest" description="Disordered" evidence="1">
    <location>
        <begin position="82"/>
        <end position="110"/>
    </location>
</feature>
<dbReference type="InParanoid" id="A0A1C7MU30"/>
<organism evidence="2 3">
    <name type="scientific">Choanephora cucurbitarum</name>
    <dbReference type="NCBI Taxonomy" id="101091"/>
    <lineage>
        <taxon>Eukaryota</taxon>
        <taxon>Fungi</taxon>
        <taxon>Fungi incertae sedis</taxon>
        <taxon>Mucoromycota</taxon>
        <taxon>Mucoromycotina</taxon>
        <taxon>Mucoromycetes</taxon>
        <taxon>Mucorales</taxon>
        <taxon>Mucorineae</taxon>
        <taxon>Choanephoraceae</taxon>
        <taxon>Choanephoroideae</taxon>
        <taxon>Choanephora</taxon>
    </lineage>
</organism>
<evidence type="ECO:0000256" key="1">
    <source>
        <dbReference type="SAM" id="MobiDB-lite"/>
    </source>
</evidence>
<dbReference type="EMBL" id="LUGH01002239">
    <property type="protein sequence ID" value="OBZ80350.1"/>
    <property type="molecule type" value="Genomic_DNA"/>
</dbReference>
<evidence type="ECO:0000313" key="2">
    <source>
        <dbReference type="EMBL" id="OBZ80350.1"/>
    </source>
</evidence>
<dbReference type="OrthoDB" id="2290327at2759"/>
<comment type="caution">
    <text evidence="2">The sequence shown here is derived from an EMBL/GenBank/DDBJ whole genome shotgun (WGS) entry which is preliminary data.</text>
</comment>